<dbReference type="AlphaFoldDB" id="A0A5C4MX58"/>
<accession>A0A5C4MX58</accession>
<dbReference type="EMBL" id="VDFU01000012">
    <property type="protein sequence ID" value="TNC49308.1"/>
    <property type="molecule type" value="Genomic_DNA"/>
</dbReference>
<organism evidence="1 2">
    <name type="scientific">Rubellimicrobium rubrum</name>
    <dbReference type="NCBI Taxonomy" id="2585369"/>
    <lineage>
        <taxon>Bacteria</taxon>
        <taxon>Pseudomonadati</taxon>
        <taxon>Pseudomonadota</taxon>
        <taxon>Alphaproteobacteria</taxon>
        <taxon>Rhodobacterales</taxon>
        <taxon>Roseobacteraceae</taxon>
        <taxon>Rubellimicrobium</taxon>
    </lineage>
</organism>
<dbReference type="Proteomes" id="UP000305887">
    <property type="component" value="Unassembled WGS sequence"/>
</dbReference>
<dbReference type="OrthoDB" id="7774611at2"/>
<sequence>MTSLPPLNAPRFDALTSGPDKLWGLDAIARALGLSVDTTRRLAARPDVPIYRPDGKRYFATRAELNAWLRTKSASRAAS</sequence>
<comment type="caution">
    <text evidence="1">The sequence shown here is derived from an EMBL/GenBank/DDBJ whole genome shotgun (WGS) entry which is preliminary data.</text>
</comment>
<proteinExistence type="predicted"/>
<reference evidence="1 2" key="1">
    <citation type="submission" date="2019-06" db="EMBL/GenBank/DDBJ databases">
        <title>YIM 131921 draft genome.</title>
        <authorList>
            <person name="Jiang L."/>
        </authorList>
    </citation>
    <scope>NUCLEOTIDE SEQUENCE [LARGE SCALE GENOMIC DNA]</scope>
    <source>
        <strain evidence="1 2">YIM 131921</strain>
    </source>
</reference>
<protein>
    <submittedName>
        <fullName evidence="1">Helix-turn-helix domain-containing protein</fullName>
    </submittedName>
</protein>
<evidence type="ECO:0000313" key="1">
    <source>
        <dbReference type="EMBL" id="TNC49308.1"/>
    </source>
</evidence>
<keyword evidence="2" id="KW-1185">Reference proteome</keyword>
<gene>
    <name evidence="1" type="ORF">FHG66_11270</name>
</gene>
<evidence type="ECO:0000313" key="2">
    <source>
        <dbReference type="Proteomes" id="UP000305887"/>
    </source>
</evidence>
<name>A0A5C4MX58_9RHOB</name>
<dbReference type="RefSeq" id="WP_139076855.1">
    <property type="nucleotide sequence ID" value="NZ_VDFU01000012.1"/>
</dbReference>